<evidence type="ECO:0000256" key="3">
    <source>
        <dbReference type="SAM" id="SignalP"/>
    </source>
</evidence>
<evidence type="ECO:0000256" key="1">
    <source>
        <dbReference type="ARBA" id="ARBA00008779"/>
    </source>
</evidence>
<proteinExistence type="inferred from homology"/>
<dbReference type="Pfam" id="PF00884">
    <property type="entry name" value="Sulfatase"/>
    <property type="match status" value="1"/>
</dbReference>
<protein>
    <submittedName>
        <fullName evidence="5">Sulfatase-like hydrolase/transferase</fullName>
    </submittedName>
</protein>
<accession>A0A6M8FFP7</accession>
<dbReference type="PANTHER" id="PTHR42693:SF33">
    <property type="entry name" value="ARYLSULFATASE"/>
    <property type="match status" value="1"/>
</dbReference>
<dbReference type="Gene3D" id="3.40.720.10">
    <property type="entry name" value="Alkaline Phosphatase, subunit A"/>
    <property type="match status" value="1"/>
</dbReference>
<comment type="similarity">
    <text evidence="1">Belongs to the sulfatase family.</text>
</comment>
<dbReference type="InterPro" id="IPR000917">
    <property type="entry name" value="Sulfatase_N"/>
</dbReference>
<feature type="compositionally biased region" description="Polar residues" evidence="2">
    <location>
        <begin position="177"/>
        <end position="190"/>
    </location>
</feature>
<dbReference type="GO" id="GO:0016740">
    <property type="term" value="F:transferase activity"/>
    <property type="evidence" value="ECO:0007669"/>
    <property type="project" value="UniProtKB-KW"/>
</dbReference>
<dbReference type="InterPro" id="IPR050738">
    <property type="entry name" value="Sulfatase"/>
</dbReference>
<dbReference type="EMBL" id="CP053697">
    <property type="protein sequence ID" value="QKE65033.1"/>
    <property type="molecule type" value="Genomic_DNA"/>
</dbReference>
<feature type="region of interest" description="Disordered" evidence="2">
    <location>
        <begin position="167"/>
        <end position="190"/>
    </location>
</feature>
<keyword evidence="6" id="KW-1185">Reference proteome</keyword>
<evidence type="ECO:0000313" key="5">
    <source>
        <dbReference type="EMBL" id="QKE65033.1"/>
    </source>
</evidence>
<dbReference type="PANTHER" id="PTHR42693">
    <property type="entry name" value="ARYLSULFATASE FAMILY MEMBER"/>
    <property type="match status" value="1"/>
</dbReference>
<feature type="domain" description="Sulfatase N-terminal" evidence="4">
    <location>
        <begin position="35"/>
        <end position="341"/>
    </location>
</feature>
<sequence>MSRLLKRFYRLVVLASLGMAFVGCDASMQGTASRPNILLILTDDLGNNDIASWGDGQAPTPTLDSLSKRSVRFRQHYTDSTCSASRAALLTGRDPVAVGFQAAGAGLSSDLRVLPEALQGLGYRTMHLGKWHVGEALEYRQIEPGSQGFDYWLGYLNHFLMREPGPDGQHLRRRPSHTNPWLQENGQPPTQYMGNVDDVLTDKAIELIRDSGSEPWFINLWLFAPHTPYEPSPEFRQQFPDTLNGRYMAVLKQLDHNVNRLLAELKARGLEQNTIVVFASDNGGANLARDNNFPFAGKKFTYREGGVRAPMLISWAGRYEDADLLEASTLKDLYPTLIALAEGEAEEGLEGRSLKPLMDGRQQAEPAQLLWAAEDGSSGMIYGLHDLLARQTYFRGAEAVLLAEPMSPPISRNEPVMVEGRDYLSQAQIEERMVAWETRVRRVPLTWQAAGMWWPAQLKGRDLQRAPIFGGYSIGLALPAWSAQGGEQVLVDQPGVWSMRLDGTRRLLVRHSGVEMASSPLALNRSCNGLVVSFNIRPAVTTPFPTKASARTTVLLNGVMVLDSAELLSRPSDEQVLANATTIGAAADGSHPFSGVIPPPLLVGKQLSHATSGYDAQDMLAELCPEK</sequence>
<dbReference type="SUPFAM" id="SSF53649">
    <property type="entry name" value="Alkaline phosphatase-like"/>
    <property type="match status" value="1"/>
</dbReference>
<feature type="signal peptide" evidence="3">
    <location>
        <begin position="1"/>
        <end position="26"/>
    </location>
</feature>
<gene>
    <name evidence="5" type="ORF">HNE05_17290</name>
</gene>
<dbReference type="Proteomes" id="UP000501379">
    <property type="component" value="Chromosome"/>
</dbReference>
<dbReference type="InterPro" id="IPR017850">
    <property type="entry name" value="Alkaline_phosphatase_core_sf"/>
</dbReference>
<dbReference type="RefSeq" id="WP_173210523.1">
    <property type="nucleotide sequence ID" value="NZ_CP053697.2"/>
</dbReference>
<dbReference type="AlphaFoldDB" id="A0A6M8FFP7"/>
<evidence type="ECO:0000313" key="6">
    <source>
        <dbReference type="Proteomes" id="UP000501379"/>
    </source>
</evidence>
<organism evidence="5 6">
    <name type="scientific">Aquipseudomonas campi</name>
    <dbReference type="NCBI Taxonomy" id="2731681"/>
    <lineage>
        <taxon>Bacteria</taxon>
        <taxon>Pseudomonadati</taxon>
        <taxon>Pseudomonadota</taxon>
        <taxon>Gammaproteobacteria</taxon>
        <taxon>Pseudomonadales</taxon>
        <taxon>Pseudomonadaceae</taxon>
        <taxon>Aquipseudomonas</taxon>
    </lineage>
</organism>
<keyword evidence="3" id="KW-0732">Signal</keyword>
<evidence type="ECO:0000259" key="4">
    <source>
        <dbReference type="Pfam" id="PF00884"/>
    </source>
</evidence>
<reference evidence="5" key="1">
    <citation type="submission" date="2020-07" db="EMBL/GenBank/DDBJ databases">
        <title>Nitrate ammonifying Pseudomonas campi sp. nov. isolated from German agricultural grassland.</title>
        <authorList>
            <person name="Timsy T."/>
            <person name="Ulrich A."/>
            <person name="Spanner T."/>
            <person name="Foesel B."/>
            <person name="Kolb S."/>
            <person name="Horn M.A."/>
            <person name="Behrendt U."/>
        </authorList>
    </citation>
    <scope>NUCLEOTIDE SEQUENCE</scope>
    <source>
        <strain evidence="5">S1-A32-2</strain>
    </source>
</reference>
<dbReference type="PROSITE" id="PS51257">
    <property type="entry name" value="PROKAR_LIPOPROTEIN"/>
    <property type="match status" value="1"/>
</dbReference>
<dbReference type="KEGG" id="pcam:HNE05_17290"/>
<dbReference type="GO" id="GO:0004065">
    <property type="term" value="F:arylsulfatase activity"/>
    <property type="evidence" value="ECO:0007669"/>
    <property type="project" value="TreeGrafter"/>
</dbReference>
<name>A0A6M8FFP7_9GAMM</name>
<evidence type="ECO:0000256" key="2">
    <source>
        <dbReference type="SAM" id="MobiDB-lite"/>
    </source>
</evidence>
<feature type="chain" id="PRO_5026713791" evidence="3">
    <location>
        <begin position="27"/>
        <end position="627"/>
    </location>
</feature>